<proteinExistence type="predicted"/>
<dbReference type="AlphaFoldDB" id="A0A5B7DJY5"/>
<organism evidence="2 3">
    <name type="scientific">Portunus trituberculatus</name>
    <name type="common">Swimming crab</name>
    <name type="synonym">Neptunus trituberculatus</name>
    <dbReference type="NCBI Taxonomy" id="210409"/>
    <lineage>
        <taxon>Eukaryota</taxon>
        <taxon>Metazoa</taxon>
        <taxon>Ecdysozoa</taxon>
        <taxon>Arthropoda</taxon>
        <taxon>Crustacea</taxon>
        <taxon>Multicrustacea</taxon>
        <taxon>Malacostraca</taxon>
        <taxon>Eumalacostraca</taxon>
        <taxon>Eucarida</taxon>
        <taxon>Decapoda</taxon>
        <taxon>Pleocyemata</taxon>
        <taxon>Brachyura</taxon>
        <taxon>Eubrachyura</taxon>
        <taxon>Portunoidea</taxon>
        <taxon>Portunidae</taxon>
        <taxon>Portuninae</taxon>
        <taxon>Portunus</taxon>
    </lineage>
</organism>
<dbReference type="EMBL" id="VSRR010001008">
    <property type="protein sequence ID" value="MPC21718.1"/>
    <property type="molecule type" value="Genomic_DNA"/>
</dbReference>
<protein>
    <recommendedName>
        <fullName evidence="1">DUF7153 domain-containing protein</fullName>
    </recommendedName>
</protein>
<keyword evidence="3" id="KW-1185">Reference proteome</keyword>
<dbReference type="InterPro" id="IPR055577">
    <property type="entry name" value="DUF7153"/>
</dbReference>
<evidence type="ECO:0000259" key="1">
    <source>
        <dbReference type="Pfam" id="PF23672"/>
    </source>
</evidence>
<gene>
    <name evidence="2" type="ORF">E2C01_014712</name>
</gene>
<accession>A0A5B7DJY5</accession>
<comment type="caution">
    <text evidence="2">The sequence shown here is derived from an EMBL/GenBank/DDBJ whole genome shotgun (WGS) entry which is preliminary data.</text>
</comment>
<dbReference type="OrthoDB" id="6060890at2759"/>
<dbReference type="Proteomes" id="UP000324222">
    <property type="component" value="Unassembled WGS sequence"/>
</dbReference>
<sequence>MSPLATSNPLPSVASLTCDSVTRPPLTACLGGGVATRTEPHLCPSTRYLLPSPPPEEAIYVPAVHAHPDRPTVKAAIYATIYHTKLSLLLLYLFLAKKSHVVGCECELCTTEFPLRTHLLIDMSYSRLNQEQQTTPKTSTGSRFSFFSRKKTSNSSSAAQAAASLALLREQRRIIAERALKQAEEEEAAMASSSQVPVTLSTLKQDSLMIPAARMAQFFPAGHPIPTSSNHGRLRLLEAPEQNIQVVFHMMGHATHVTPALCSPLQDLYTQHRDCVLKAFRAAVSGAGVNNAALQGMVLLNLERGGEMGAGQPDHLKNLTPSIDVLHLHYQFGKIFSSFRMGCGLYGGAVEYPFMMVWVVDGRQCDSRLVISKLRQLSLEVFDPAKTGFSCPHYFDTFEEVAMLARPPLEKLMRKATTSATGYILTVFKVFEGDDSVKFERNWLSWTGTYPQAFYFPLKLPESQKKCSYRFGIITGGRHRVG</sequence>
<dbReference type="PANTHER" id="PTHR22198:SF1">
    <property type="entry name" value="FERM DOMAIN-CONTAINING PROTEIN"/>
    <property type="match status" value="1"/>
</dbReference>
<name>A0A5B7DJY5_PORTR</name>
<evidence type="ECO:0000313" key="3">
    <source>
        <dbReference type="Proteomes" id="UP000324222"/>
    </source>
</evidence>
<dbReference type="Pfam" id="PF23672">
    <property type="entry name" value="DUF7153"/>
    <property type="match status" value="1"/>
</dbReference>
<evidence type="ECO:0000313" key="2">
    <source>
        <dbReference type="EMBL" id="MPC21718.1"/>
    </source>
</evidence>
<feature type="domain" description="DUF7153" evidence="1">
    <location>
        <begin position="350"/>
        <end position="449"/>
    </location>
</feature>
<reference evidence="2 3" key="1">
    <citation type="submission" date="2019-05" db="EMBL/GenBank/DDBJ databases">
        <title>Another draft genome of Portunus trituberculatus and its Hox gene families provides insights of decapod evolution.</title>
        <authorList>
            <person name="Jeong J.-H."/>
            <person name="Song I."/>
            <person name="Kim S."/>
            <person name="Choi T."/>
            <person name="Kim D."/>
            <person name="Ryu S."/>
            <person name="Kim W."/>
        </authorList>
    </citation>
    <scope>NUCLEOTIDE SEQUENCE [LARGE SCALE GENOMIC DNA]</scope>
    <source>
        <tissue evidence="2">Muscle</tissue>
    </source>
</reference>
<dbReference type="PANTHER" id="PTHR22198">
    <property type="entry name" value="FERM DOMAIN-CONTAINING PROTEIN"/>
    <property type="match status" value="1"/>
</dbReference>